<proteinExistence type="inferred from homology"/>
<keyword evidence="2 3" id="KW-0732">Signal</keyword>
<evidence type="ECO:0000313" key="4">
    <source>
        <dbReference type="EMBL" id="OCC15112.1"/>
    </source>
</evidence>
<dbReference type="PANTHER" id="PTHR30035:SF3">
    <property type="entry name" value="INTERMEMBRANE PHOSPHOLIPID TRANSPORT SYSTEM LIPOPROTEIN MLAA"/>
    <property type="match status" value="1"/>
</dbReference>
<keyword evidence="4" id="KW-0449">Lipoprotein</keyword>
<organism evidence="4 5">
    <name type="scientific">Dissulfuribacter thermophilus</name>
    <dbReference type="NCBI Taxonomy" id="1156395"/>
    <lineage>
        <taxon>Bacteria</taxon>
        <taxon>Pseudomonadati</taxon>
        <taxon>Thermodesulfobacteriota</taxon>
        <taxon>Dissulfuribacteria</taxon>
        <taxon>Dissulfuribacterales</taxon>
        <taxon>Dissulfuribacteraceae</taxon>
        <taxon>Dissulfuribacter</taxon>
    </lineage>
</organism>
<comment type="similarity">
    <text evidence="1">Belongs to the MlaA family.</text>
</comment>
<dbReference type="Proteomes" id="UP000093080">
    <property type="component" value="Unassembled WGS sequence"/>
</dbReference>
<dbReference type="Pfam" id="PF04333">
    <property type="entry name" value="MlaA"/>
    <property type="match status" value="1"/>
</dbReference>
<protein>
    <submittedName>
        <fullName evidence="4">VacJ family lipoprotein</fullName>
    </submittedName>
</protein>
<accession>A0A1B9F5B9</accession>
<evidence type="ECO:0000256" key="2">
    <source>
        <dbReference type="ARBA" id="ARBA00022729"/>
    </source>
</evidence>
<dbReference type="AlphaFoldDB" id="A0A1B9F5B9"/>
<dbReference type="PATRIC" id="fig|1156395.6.peg.1614"/>
<evidence type="ECO:0000256" key="3">
    <source>
        <dbReference type="SAM" id="SignalP"/>
    </source>
</evidence>
<evidence type="ECO:0000313" key="5">
    <source>
        <dbReference type="Proteomes" id="UP000093080"/>
    </source>
</evidence>
<dbReference type="OrthoDB" id="9785326at2"/>
<dbReference type="RefSeq" id="WP_067618649.1">
    <property type="nucleotide sequence ID" value="NZ_MAGO01000007.1"/>
</dbReference>
<dbReference type="STRING" id="1156395.DBT_1598"/>
<dbReference type="GO" id="GO:0120010">
    <property type="term" value="P:intermembrane phospholipid transfer"/>
    <property type="evidence" value="ECO:0007669"/>
    <property type="project" value="TreeGrafter"/>
</dbReference>
<dbReference type="PANTHER" id="PTHR30035">
    <property type="entry name" value="LIPOPROTEIN VACJ-RELATED"/>
    <property type="match status" value="1"/>
</dbReference>
<feature type="signal peptide" evidence="3">
    <location>
        <begin position="1"/>
        <end position="23"/>
    </location>
</feature>
<dbReference type="PRINTS" id="PR01805">
    <property type="entry name" value="VACJLIPOPROT"/>
</dbReference>
<keyword evidence="5" id="KW-1185">Reference proteome</keyword>
<dbReference type="EMBL" id="MAGO01000007">
    <property type="protein sequence ID" value="OCC15112.1"/>
    <property type="molecule type" value="Genomic_DNA"/>
</dbReference>
<comment type="caution">
    <text evidence="4">The sequence shown here is derived from an EMBL/GenBank/DDBJ whole genome shotgun (WGS) entry which is preliminary data.</text>
</comment>
<sequence>MRKFVVFVGLFFLSLGQVVNSVAGTVETGIYNDVDSEGFEEYEGDQIEQISDPLEGFNRAVFTFNDRLYFWVLKPVSVGYGKVVPEIVRRGVKNFFYNLNYPMRFVGAVTQLKAKKAAMETFRFLTNTVFGLGGLIDYSGVFPDFKVSEEDTGQTLGYYGVGNGIYIVWPFLGPMSLRDTLGFSIDYFLQPVSYINPIYLSFGVRSYEVVNKTSFEIGDYEAIKKSSLDPYIAIRDAYLQYRASQVAK</sequence>
<feature type="chain" id="PRO_5008626168" evidence="3">
    <location>
        <begin position="24"/>
        <end position="248"/>
    </location>
</feature>
<reference evidence="4 5" key="1">
    <citation type="submission" date="2016-06" db="EMBL/GenBank/DDBJ databases">
        <title>Respiratory ammonification of nitrate coupled to the oxidation of elemental sulfur in deep-sea autotrophic thermophilic bacteria.</title>
        <authorList>
            <person name="Slobodkina G.B."/>
            <person name="Mardanov A.V."/>
            <person name="Ravin N.V."/>
            <person name="Frolova A.A."/>
            <person name="Viryasiv M.B."/>
            <person name="Chernyh N.A."/>
            <person name="Bonch-Osmolovskaya E.A."/>
            <person name="Slobodkin A.I."/>
        </authorList>
    </citation>
    <scope>NUCLEOTIDE SEQUENCE [LARGE SCALE GENOMIC DNA]</scope>
    <source>
        <strain evidence="4 5">S69</strain>
    </source>
</reference>
<dbReference type="GO" id="GO:0016020">
    <property type="term" value="C:membrane"/>
    <property type="evidence" value="ECO:0007669"/>
    <property type="project" value="InterPro"/>
</dbReference>
<gene>
    <name evidence="4" type="ORF">DBT_1598</name>
</gene>
<evidence type="ECO:0000256" key="1">
    <source>
        <dbReference type="ARBA" id="ARBA00010634"/>
    </source>
</evidence>
<name>A0A1B9F5B9_9BACT</name>
<dbReference type="InterPro" id="IPR007428">
    <property type="entry name" value="MlaA"/>
</dbReference>